<dbReference type="InterPro" id="IPR029058">
    <property type="entry name" value="AB_hydrolase_fold"/>
</dbReference>
<dbReference type="PANTHER" id="PTHR42776:SF27">
    <property type="entry name" value="DIPEPTIDYL PEPTIDASE FAMILY MEMBER 6"/>
    <property type="match status" value="1"/>
</dbReference>
<dbReference type="EMBL" id="CP073910">
    <property type="protein sequence ID" value="QUT04126.1"/>
    <property type="molecule type" value="Genomic_DNA"/>
</dbReference>
<dbReference type="SUPFAM" id="SSF53474">
    <property type="entry name" value="alpha/beta-Hydrolases"/>
    <property type="match status" value="1"/>
</dbReference>
<sequence length="663" mass="71902">MRLWLAGCAALGVLGQSGVLAQENTAPQGDDAALFGARENIEQISLSPDGAKVAFISPAAGQGASLFVANVLGGAQPFRVTGTDGNPEKLSRCDWVSNSRLLCNVRMLVDSEAGILGYSRLFAIDDNGGNMKVVSNRSNMRTTGYAQYGGQVIDLSGQDGAVFVSRVYVPEVQIGTKLANSKDGLGVDLVNTLNLTVRHAESPKRTAVEYISDGRGKIRIMGIMPPASGYGYAGNIIKYSYRTKGSEVWQDLSSRDVSTERGFDPVAVDPDLDVVYGFDDANGRQGAYRIALDGSAKKELVFAHPQVDVDGFIRIGRERRVVGATFATEKRMAIYFDPALKSLSASLSKALPHTPLVNFVDSSVDERKLLLWAGSDVDPGRYYVFDRDKKTLSEILLARPQLENKPLAVMKPVSYRAADGTQIPGYLSMPPGSEGKRIPAIVMPHGGPGARDEWGFDWLVQFFVARGYAVLQPNFRGSAGYGEAWFEKNGFQSWRTAISDVNDGGRWLVSQGIADPAKLAIIGWSYGGYAALQSAVLDPDLFKAIVAIAPVTDLPGLRDQSRYFSNFLQVDQFIGNGPHVREGSPALNASKIKAPVLMFHGDQDINVNIAQSRLMADRLRDAGKTGRLVVYSKRDHQLFDSAARTDMLRQSDEFLRASLGLGK</sequence>
<dbReference type="AlphaFoldDB" id="A0A975K3A5"/>
<evidence type="ECO:0000256" key="1">
    <source>
        <dbReference type="ARBA" id="ARBA00022801"/>
    </source>
</evidence>
<evidence type="ECO:0000313" key="5">
    <source>
        <dbReference type="Proteomes" id="UP000681425"/>
    </source>
</evidence>
<dbReference type="SUPFAM" id="SSF82171">
    <property type="entry name" value="DPP6 N-terminal domain-like"/>
    <property type="match status" value="1"/>
</dbReference>
<evidence type="ECO:0000256" key="2">
    <source>
        <dbReference type="SAM" id="SignalP"/>
    </source>
</evidence>
<proteinExistence type="predicted"/>
<dbReference type="Pfam" id="PF00326">
    <property type="entry name" value="Peptidase_S9"/>
    <property type="match status" value="1"/>
</dbReference>
<dbReference type="Proteomes" id="UP000681425">
    <property type="component" value="Chromosome"/>
</dbReference>
<dbReference type="InterPro" id="IPR001375">
    <property type="entry name" value="Peptidase_S9_cat"/>
</dbReference>
<organism evidence="4 5">
    <name type="scientific">Sphingobium phenoxybenzoativorans</name>
    <dbReference type="NCBI Taxonomy" id="1592790"/>
    <lineage>
        <taxon>Bacteria</taxon>
        <taxon>Pseudomonadati</taxon>
        <taxon>Pseudomonadota</taxon>
        <taxon>Alphaproteobacteria</taxon>
        <taxon>Sphingomonadales</taxon>
        <taxon>Sphingomonadaceae</taxon>
        <taxon>Sphingobium</taxon>
    </lineage>
</organism>
<keyword evidence="1" id="KW-0378">Hydrolase</keyword>
<feature type="domain" description="Peptidase S9 prolyl oligopeptidase catalytic" evidence="3">
    <location>
        <begin position="454"/>
        <end position="660"/>
    </location>
</feature>
<accession>A0A975K3A5</accession>
<evidence type="ECO:0000259" key="3">
    <source>
        <dbReference type="Pfam" id="PF00326"/>
    </source>
</evidence>
<reference evidence="4" key="1">
    <citation type="submission" date="2021-04" db="EMBL/GenBank/DDBJ databases">
        <title>Isolation of p-tert-butylphenol degrading bacteria Sphingobium phenoxybenzoativorans Tas13 from active sludge.</title>
        <authorList>
            <person name="Li Y."/>
        </authorList>
    </citation>
    <scope>NUCLEOTIDE SEQUENCE</scope>
    <source>
        <strain evidence="4">Tas13</strain>
    </source>
</reference>
<dbReference type="GO" id="GO:0006508">
    <property type="term" value="P:proteolysis"/>
    <property type="evidence" value="ECO:0007669"/>
    <property type="project" value="InterPro"/>
</dbReference>
<feature type="signal peptide" evidence="2">
    <location>
        <begin position="1"/>
        <end position="21"/>
    </location>
</feature>
<feature type="chain" id="PRO_5037837261" evidence="2">
    <location>
        <begin position="22"/>
        <end position="663"/>
    </location>
</feature>
<dbReference type="KEGG" id="spph:KFK14_13340"/>
<gene>
    <name evidence="4" type="ORF">KFK14_13340</name>
</gene>
<keyword evidence="5" id="KW-1185">Reference proteome</keyword>
<dbReference type="OrthoDB" id="128799at2"/>
<dbReference type="Gene3D" id="3.40.50.1820">
    <property type="entry name" value="alpha/beta hydrolase"/>
    <property type="match status" value="1"/>
</dbReference>
<keyword evidence="2" id="KW-0732">Signal</keyword>
<evidence type="ECO:0000313" key="4">
    <source>
        <dbReference type="EMBL" id="QUT04126.1"/>
    </source>
</evidence>
<dbReference type="RefSeq" id="WP_083277059.1">
    <property type="nucleotide sequence ID" value="NZ_CP073910.1"/>
</dbReference>
<dbReference type="PANTHER" id="PTHR42776">
    <property type="entry name" value="SERINE PEPTIDASE S9 FAMILY MEMBER"/>
    <property type="match status" value="1"/>
</dbReference>
<dbReference type="GO" id="GO:0004252">
    <property type="term" value="F:serine-type endopeptidase activity"/>
    <property type="evidence" value="ECO:0007669"/>
    <property type="project" value="TreeGrafter"/>
</dbReference>
<name>A0A975K3A5_9SPHN</name>
<protein>
    <submittedName>
        <fullName evidence="4">S9 family peptidase</fullName>
    </submittedName>
</protein>